<feature type="chain" id="PRO_5025652522" evidence="2">
    <location>
        <begin position="17"/>
        <end position="240"/>
    </location>
</feature>
<evidence type="ECO:0000313" key="3">
    <source>
        <dbReference type="EMBL" id="KAF2851983.1"/>
    </source>
</evidence>
<keyword evidence="4" id="KW-1185">Reference proteome</keyword>
<keyword evidence="2" id="KW-0732">Signal</keyword>
<dbReference type="OrthoDB" id="3688572at2759"/>
<protein>
    <submittedName>
        <fullName evidence="3">Uncharacterized protein</fullName>
    </submittedName>
</protein>
<feature type="region of interest" description="Disordered" evidence="1">
    <location>
        <begin position="16"/>
        <end position="41"/>
    </location>
</feature>
<evidence type="ECO:0000256" key="1">
    <source>
        <dbReference type="SAM" id="MobiDB-lite"/>
    </source>
</evidence>
<organism evidence="3 4">
    <name type="scientific">Plenodomus tracheiphilus IPT5</name>
    <dbReference type="NCBI Taxonomy" id="1408161"/>
    <lineage>
        <taxon>Eukaryota</taxon>
        <taxon>Fungi</taxon>
        <taxon>Dikarya</taxon>
        <taxon>Ascomycota</taxon>
        <taxon>Pezizomycotina</taxon>
        <taxon>Dothideomycetes</taxon>
        <taxon>Pleosporomycetidae</taxon>
        <taxon>Pleosporales</taxon>
        <taxon>Pleosporineae</taxon>
        <taxon>Leptosphaeriaceae</taxon>
        <taxon>Plenodomus</taxon>
    </lineage>
</organism>
<feature type="compositionally biased region" description="Polar residues" evidence="1">
    <location>
        <begin position="31"/>
        <end position="41"/>
    </location>
</feature>
<dbReference type="Proteomes" id="UP000799423">
    <property type="component" value="Unassembled WGS sequence"/>
</dbReference>
<evidence type="ECO:0000313" key="4">
    <source>
        <dbReference type="Proteomes" id="UP000799423"/>
    </source>
</evidence>
<evidence type="ECO:0000256" key="2">
    <source>
        <dbReference type="SAM" id="SignalP"/>
    </source>
</evidence>
<name>A0A6A7B9B3_9PLEO</name>
<feature type="signal peptide" evidence="2">
    <location>
        <begin position="1"/>
        <end position="16"/>
    </location>
</feature>
<accession>A0A6A7B9B3</accession>
<sequence>MKLSLLTTLLPLTTLALPNPNPNPNPHQTDHTTASSFPPNTTTPLDPRAITAITMHLGTRKTNMGGTSYNMLYNNVYNAIRTACPFDSFATTCHNVFSTFKVRTHAAPGVAPFQVDVKVIIDGARWYANRAVYNLMVGAIAGAVERGTYLPRNCQSFRQSEGGVMRSYTYCNTVDRASIALPGVLRHYMDVSLETVAGTGEFSCEGVTSTVESYLDTLKPEFQTALGIPEMYVQATCVYD</sequence>
<reference evidence="3" key="1">
    <citation type="submission" date="2020-01" db="EMBL/GenBank/DDBJ databases">
        <authorList>
            <consortium name="DOE Joint Genome Institute"/>
            <person name="Haridas S."/>
            <person name="Albert R."/>
            <person name="Binder M."/>
            <person name="Bloem J."/>
            <person name="Labutti K."/>
            <person name="Salamov A."/>
            <person name="Andreopoulos B."/>
            <person name="Baker S.E."/>
            <person name="Barry K."/>
            <person name="Bills G."/>
            <person name="Bluhm B.H."/>
            <person name="Cannon C."/>
            <person name="Castanera R."/>
            <person name="Culley D.E."/>
            <person name="Daum C."/>
            <person name="Ezra D."/>
            <person name="Gonzalez J.B."/>
            <person name="Henrissat B."/>
            <person name="Kuo A."/>
            <person name="Liang C."/>
            <person name="Lipzen A."/>
            <person name="Lutzoni F."/>
            <person name="Magnuson J."/>
            <person name="Mondo S."/>
            <person name="Nolan M."/>
            <person name="Ohm R."/>
            <person name="Pangilinan J."/>
            <person name="Park H.-J."/>
            <person name="Ramirez L."/>
            <person name="Alfaro M."/>
            <person name="Sun H."/>
            <person name="Tritt A."/>
            <person name="Yoshinaga Y."/>
            <person name="Zwiers L.-H."/>
            <person name="Turgeon B.G."/>
            <person name="Goodwin S.B."/>
            <person name="Spatafora J.W."/>
            <person name="Crous P.W."/>
            <person name="Grigoriev I.V."/>
        </authorList>
    </citation>
    <scope>NUCLEOTIDE SEQUENCE</scope>
    <source>
        <strain evidence="3">IPT5</strain>
    </source>
</reference>
<dbReference type="EMBL" id="MU006300">
    <property type="protein sequence ID" value="KAF2851983.1"/>
    <property type="molecule type" value="Genomic_DNA"/>
</dbReference>
<gene>
    <name evidence="3" type="ORF">T440DRAFT_488592</name>
</gene>
<dbReference type="AlphaFoldDB" id="A0A6A7B9B3"/>
<proteinExistence type="predicted"/>